<sequence length="606" mass="69941">MVMRRNWALVLCFMLTSVQLAASEVIESTHLVGFGEAKYPSNFPYFDYVNPEAPKGGTVTYAQVGTYDNFNRYATRGVSAARAEAMYDTLFVAAADEIDSYYPLIAEKVRYSDDYSWMEVDINPKARFHDGHPITAEDVAFSFSKFMTQGVPQYKVYYKDVKSVTTVSAGTARVEMAKPNREVLLSLVQNLTVLPAHYWKDKDLGEPLNEPPLGSSSYKVVDYKPGQSVTYARMKDYWAASLPVNIGRNNFDTIRYDYYRDETVTLEAFKAGEYDVREENVAKFWATMYEGPNFDKGFIRKEEIPHQIPQAMQAFVFNTDSPFFSDSRVREALNYALDFQWMNKTLFYDQYQRTRSFFQNTDYEAKGLPSEAELAVLEPIKDKIPPRVFTHFYQPPVTDGSGRIRAQIRKALPLLKEAGWELKDKVMVNVKSGEPFIFELLIYSPSTERLAIPVQKNLKQMGIEMKIRTVDTTQYIKRVRDRDFDMVSAGYGANPYPSPNLLIAWNSKFIDSTYNTAGVRDPAIDYLTEKIADNQQNPNALLAYGRALDRVLQWNFFVIPQWHISKFRVASWDKFSRPAIRPKYQLGQDTWWIDQEKARKLPEKRR</sequence>
<dbReference type="Pfam" id="PF00496">
    <property type="entry name" value="SBP_bac_5"/>
    <property type="match status" value="1"/>
</dbReference>
<dbReference type="Proteomes" id="UP000240904">
    <property type="component" value="Unassembled WGS sequence"/>
</dbReference>
<protein>
    <submittedName>
        <fullName evidence="4">ABC transporter substrate-binding protein</fullName>
    </submittedName>
</protein>
<name>A0A2T3N055_9GAMM</name>
<dbReference type="FunFam" id="3.10.105.10:FF:000005">
    <property type="entry name" value="ABC transporter substrate-binding protein"/>
    <property type="match status" value="1"/>
</dbReference>
<dbReference type="GO" id="GO:0043190">
    <property type="term" value="C:ATP-binding cassette (ABC) transporter complex"/>
    <property type="evidence" value="ECO:0007669"/>
    <property type="project" value="InterPro"/>
</dbReference>
<reference evidence="4 5" key="1">
    <citation type="submission" date="2018-03" db="EMBL/GenBank/DDBJ databases">
        <title>Whole genome sequencing of Histamine producing bacteria.</title>
        <authorList>
            <person name="Butler K."/>
        </authorList>
    </citation>
    <scope>NUCLEOTIDE SEQUENCE [LARGE SCALE GENOMIC DNA]</scope>
    <source>
        <strain evidence="4 5">DSM 16190</strain>
    </source>
</reference>
<feature type="signal peptide" evidence="2">
    <location>
        <begin position="1"/>
        <end position="21"/>
    </location>
</feature>
<organism evidence="4 5">
    <name type="scientific">Photobacterium lipolyticum</name>
    <dbReference type="NCBI Taxonomy" id="266810"/>
    <lineage>
        <taxon>Bacteria</taxon>
        <taxon>Pseudomonadati</taxon>
        <taxon>Pseudomonadota</taxon>
        <taxon>Gammaproteobacteria</taxon>
        <taxon>Vibrionales</taxon>
        <taxon>Vibrionaceae</taxon>
        <taxon>Photobacterium</taxon>
    </lineage>
</organism>
<dbReference type="CDD" id="cd08497">
    <property type="entry name" value="MbnE-like"/>
    <property type="match status" value="1"/>
</dbReference>
<feature type="domain" description="Solute-binding protein family 5" evidence="3">
    <location>
        <begin position="101"/>
        <end position="508"/>
    </location>
</feature>
<dbReference type="Gene3D" id="3.10.105.10">
    <property type="entry name" value="Dipeptide-binding Protein, Domain 3"/>
    <property type="match status" value="1"/>
</dbReference>
<dbReference type="PIRSF" id="PIRSF002741">
    <property type="entry name" value="MppA"/>
    <property type="match status" value="1"/>
</dbReference>
<dbReference type="InterPro" id="IPR039424">
    <property type="entry name" value="SBP_5"/>
</dbReference>
<dbReference type="InterPro" id="IPR030678">
    <property type="entry name" value="Peptide/Ni-bd"/>
</dbReference>
<dbReference type="SUPFAM" id="SSF53850">
    <property type="entry name" value="Periplasmic binding protein-like II"/>
    <property type="match status" value="1"/>
</dbReference>
<dbReference type="OrthoDB" id="9803988at2"/>
<dbReference type="GO" id="GO:0030288">
    <property type="term" value="C:outer membrane-bounded periplasmic space"/>
    <property type="evidence" value="ECO:0007669"/>
    <property type="project" value="TreeGrafter"/>
</dbReference>
<evidence type="ECO:0000313" key="5">
    <source>
        <dbReference type="Proteomes" id="UP000240904"/>
    </source>
</evidence>
<dbReference type="RefSeq" id="WP_107282743.1">
    <property type="nucleotide sequence ID" value="NZ_PYMC01000004.1"/>
</dbReference>
<dbReference type="PANTHER" id="PTHR30290:SF64">
    <property type="entry name" value="ABC TRANSPORTER PERIPLASMIC BINDING PROTEIN"/>
    <property type="match status" value="1"/>
</dbReference>
<evidence type="ECO:0000256" key="1">
    <source>
        <dbReference type="ARBA" id="ARBA00022729"/>
    </source>
</evidence>
<evidence type="ECO:0000259" key="3">
    <source>
        <dbReference type="Pfam" id="PF00496"/>
    </source>
</evidence>
<feature type="chain" id="PRO_5015548583" evidence="2">
    <location>
        <begin position="22"/>
        <end position="606"/>
    </location>
</feature>
<dbReference type="EMBL" id="PYMC01000004">
    <property type="protein sequence ID" value="PSW05590.1"/>
    <property type="molecule type" value="Genomic_DNA"/>
</dbReference>
<keyword evidence="5" id="KW-1185">Reference proteome</keyword>
<keyword evidence="1 2" id="KW-0732">Signal</keyword>
<comment type="caution">
    <text evidence="4">The sequence shown here is derived from an EMBL/GenBank/DDBJ whole genome shotgun (WGS) entry which is preliminary data.</text>
</comment>
<dbReference type="GO" id="GO:1904680">
    <property type="term" value="F:peptide transmembrane transporter activity"/>
    <property type="evidence" value="ECO:0007669"/>
    <property type="project" value="TreeGrafter"/>
</dbReference>
<dbReference type="PANTHER" id="PTHR30290">
    <property type="entry name" value="PERIPLASMIC BINDING COMPONENT OF ABC TRANSPORTER"/>
    <property type="match status" value="1"/>
</dbReference>
<gene>
    <name evidence="4" type="ORF">C9I89_07495</name>
</gene>
<evidence type="ECO:0000256" key="2">
    <source>
        <dbReference type="SAM" id="SignalP"/>
    </source>
</evidence>
<accession>A0A2T3N055</accession>
<dbReference type="AlphaFoldDB" id="A0A2T3N055"/>
<dbReference type="Gene3D" id="3.40.190.10">
    <property type="entry name" value="Periplasmic binding protein-like II"/>
    <property type="match status" value="1"/>
</dbReference>
<evidence type="ECO:0000313" key="4">
    <source>
        <dbReference type="EMBL" id="PSW05590.1"/>
    </source>
</evidence>
<dbReference type="GO" id="GO:0042884">
    <property type="term" value="P:microcin transport"/>
    <property type="evidence" value="ECO:0007669"/>
    <property type="project" value="TreeGrafter"/>
</dbReference>
<dbReference type="GO" id="GO:0015833">
    <property type="term" value="P:peptide transport"/>
    <property type="evidence" value="ECO:0007669"/>
    <property type="project" value="TreeGrafter"/>
</dbReference>
<proteinExistence type="predicted"/>
<dbReference type="InterPro" id="IPR000914">
    <property type="entry name" value="SBP_5_dom"/>
</dbReference>